<feature type="region of interest" description="Disordered" evidence="1">
    <location>
        <begin position="279"/>
        <end position="317"/>
    </location>
</feature>
<name>A0A182JK81_ANOAO</name>
<dbReference type="EnsemblMetazoa" id="AATE019618-RA">
    <property type="protein sequence ID" value="AATE019618-PA.1"/>
    <property type="gene ID" value="AATE019618"/>
</dbReference>
<dbReference type="VEuPathDB" id="VectorBase:AATE019618"/>
<sequence length="336" mass="35214">MPDQYGLSFVCVDGDQIVMARPTRLSASPIRMSSTISALLSRTWRRLSELPRGYRCGTVLFTTSMRLCRRLLRVGLCRPIRVLEFLVKFCGTVVVMYTAWGKGGKESEGGVKKARVNVSVASPSCGAAGKRNGGKLRRTSDGPTPESGSLMVMVLIVELGRDVRGVLVVPGGSPTAPYESLDDWAGTVEAVEVGDADTLAPPSCVGGCGGGGDGVGGGGGGSSTAGGSDRRTAVSGRSSSAPATALLLVVVVVLSRPKKSDLALLCTERRSGMLSSKRNCMSGNWMTRPPPPNKCAEREAQRKRKSHKHKTSSETALSSSYKPSICSTCESLAGGI</sequence>
<evidence type="ECO:0000256" key="1">
    <source>
        <dbReference type="SAM" id="MobiDB-lite"/>
    </source>
</evidence>
<organism evidence="2">
    <name type="scientific">Anopheles atroparvus</name>
    <name type="common">European mosquito</name>
    <dbReference type="NCBI Taxonomy" id="41427"/>
    <lineage>
        <taxon>Eukaryota</taxon>
        <taxon>Metazoa</taxon>
        <taxon>Ecdysozoa</taxon>
        <taxon>Arthropoda</taxon>
        <taxon>Hexapoda</taxon>
        <taxon>Insecta</taxon>
        <taxon>Pterygota</taxon>
        <taxon>Neoptera</taxon>
        <taxon>Endopterygota</taxon>
        <taxon>Diptera</taxon>
        <taxon>Nematocera</taxon>
        <taxon>Culicoidea</taxon>
        <taxon>Culicidae</taxon>
        <taxon>Anophelinae</taxon>
        <taxon>Anopheles</taxon>
    </lineage>
</organism>
<feature type="compositionally biased region" description="Basic residues" evidence="1">
    <location>
        <begin position="301"/>
        <end position="310"/>
    </location>
</feature>
<protein>
    <submittedName>
        <fullName evidence="2">Uncharacterized protein</fullName>
    </submittedName>
</protein>
<dbReference type="AlphaFoldDB" id="A0A182JK81"/>
<feature type="region of interest" description="Disordered" evidence="1">
    <location>
        <begin position="218"/>
        <end position="237"/>
    </location>
</feature>
<reference evidence="2" key="1">
    <citation type="submission" date="2022-08" db="UniProtKB">
        <authorList>
            <consortium name="EnsemblMetazoa"/>
        </authorList>
    </citation>
    <scope>IDENTIFICATION</scope>
    <source>
        <strain evidence="2">EBRO</strain>
    </source>
</reference>
<proteinExistence type="predicted"/>
<accession>A0A182JK81</accession>
<feature type="region of interest" description="Disordered" evidence="1">
    <location>
        <begin position="125"/>
        <end position="145"/>
    </location>
</feature>
<evidence type="ECO:0000313" key="2">
    <source>
        <dbReference type="EnsemblMetazoa" id="AATE019618-PA.1"/>
    </source>
</evidence>